<dbReference type="GO" id="GO:0003871">
    <property type="term" value="F:5-methyltetrahydropteroyltriglutamate-homocysteine S-methyltransferase activity"/>
    <property type="evidence" value="ECO:0007669"/>
    <property type="project" value="UniProtKB-EC"/>
</dbReference>
<dbReference type="Pfam" id="PF08267">
    <property type="entry name" value="Meth_synt_1"/>
    <property type="match status" value="1"/>
</dbReference>
<evidence type="ECO:0000256" key="7">
    <source>
        <dbReference type="ARBA" id="ARBA00022723"/>
    </source>
</evidence>
<sequence>MTTTHTAKAHILGFPRIGAERELKFALEKFWRDEISEAELVKVGQTLRRRHWAWQSEADLDWVSVGDFAWYDQILNTAALLGCLPERFGFDPKRLSLSQYFALARGNAEQPALEMTKYFDTNYHYLVPELSSESTFDGGVEWFFHEIEDAQTQGHAVKAVLPGPLTFLWLAKAKDGYNKLDLLPKVLARYTAIIEKLSAKGVRLLQLDEPILALELPLEWQAAFAPTYQELAGKGTQILLATYFDSVESHAQLLADLPVAGVHLDLVRAPAQLAAFTAIWPKNKVLSLGVIDGRNIWASDLNKVLAAIAEPAKALGGYLWLAPSCSLLHSPVDLAQETQLDAELKSWLAFAKQKLAELSVLKKAINGSDVADVLALNAFSQAARRASTRIHNPAVAERLANLPPQFDQRHAPFAERQTAQQQRFHLPLLPTTTIGSFPQTSQIRAARAAFKQGKLSAADYELAMQAEIALAVQKQDALGIDVLVHGEAERNDMVEYFGEQLAGFAFTQLAWVQSYGSRCVKPPILFGDVSRPQAMTVAWSTYAQSLTDKPMKGMLTGPVTILQWSFVRDDQPRALTCQQIALAIRDEVQDLEAAGIGMIQIDEPAFREGLPLKKSQWASYLAWAGQAFRVSASGVGNATQIHTHMCYSEFNDILPEIAAMDADVITIETSRSDMKLLEAFGSFQYPNEIGPGVYDIHSPRVASVNEMLRLIAKALEVVPAERLWINPDCGLKTRGWPETEAALNNMLLATQQARAAIAAGQTLVFDASSTSVAAQGACACHGATEVESV</sequence>
<feature type="binding site" evidence="10">
    <location>
        <begin position="518"/>
        <end position="519"/>
    </location>
    <ligand>
        <name>5-methyltetrahydropteroyltri-L-glutamate</name>
        <dbReference type="ChEBI" id="CHEBI:58207"/>
    </ligand>
</feature>
<dbReference type="InterPro" id="IPR013215">
    <property type="entry name" value="Cbl-indep_Met_Synth_N"/>
</dbReference>
<feature type="binding site" evidence="10">
    <location>
        <position position="646"/>
    </location>
    <ligand>
        <name>Zn(2+)</name>
        <dbReference type="ChEBI" id="CHEBI:29105"/>
        <note>catalytic</note>
    </ligand>
</feature>
<dbReference type="PANTHER" id="PTHR30519">
    <property type="entry name" value="5-METHYLTETRAHYDROPTEROYLTRIGLUTAMATE--HOMOCYSTEINE METHYLTRANSFERASE"/>
    <property type="match status" value="1"/>
</dbReference>
<feature type="binding site" evidence="10">
    <location>
        <position position="644"/>
    </location>
    <ligand>
        <name>Zn(2+)</name>
        <dbReference type="ChEBI" id="CHEBI:29105"/>
        <note>catalytic</note>
    </ligand>
</feature>
<evidence type="ECO:0000313" key="13">
    <source>
        <dbReference type="EMBL" id="MCB5195542.1"/>
    </source>
</evidence>
<feature type="binding site" evidence="10">
    <location>
        <begin position="21"/>
        <end position="24"/>
    </location>
    <ligand>
        <name>5-methyltetrahydropteroyltri-L-glutamate</name>
        <dbReference type="ChEBI" id="CHEBI:58207"/>
    </ligand>
</feature>
<dbReference type="EC" id="2.1.1.14" evidence="10"/>
<proteinExistence type="inferred from homology"/>
<evidence type="ECO:0000256" key="5">
    <source>
        <dbReference type="ARBA" id="ARBA00022605"/>
    </source>
</evidence>
<feature type="binding site" evidence="10">
    <location>
        <position position="487"/>
    </location>
    <ligand>
        <name>L-methionine</name>
        <dbReference type="ChEBI" id="CHEBI:57844"/>
    </ligand>
</feature>
<dbReference type="PIRSF" id="PIRSF000382">
    <property type="entry name" value="MeTrfase_B12_ind"/>
    <property type="match status" value="1"/>
</dbReference>
<feature type="binding site" evidence="10">
    <location>
        <position position="117"/>
    </location>
    <ligand>
        <name>5-methyltetrahydropteroyltri-L-glutamate</name>
        <dbReference type="ChEBI" id="CHEBI:58207"/>
    </ligand>
</feature>
<dbReference type="GO" id="GO:0032259">
    <property type="term" value="P:methylation"/>
    <property type="evidence" value="ECO:0007669"/>
    <property type="project" value="UniProtKB-KW"/>
</dbReference>
<dbReference type="NCBIfam" id="TIGR01371">
    <property type="entry name" value="met_syn_B12ind"/>
    <property type="match status" value="1"/>
</dbReference>
<keyword evidence="8 10" id="KW-0862">Zinc</keyword>
<keyword evidence="10" id="KW-0677">Repeat</keyword>
<dbReference type="Pfam" id="PF01717">
    <property type="entry name" value="Meth_synt_2"/>
    <property type="match status" value="1"/>
</dbReference>
<feature type="active site" description="Proton donor" evidence="10">
    <location>
        <position position="697"/>
    </location>
</feature>
<dbReference type="NCBIfam" id="NF003556">
    <property type="entry name" value="PRK05222.1"/>
    <property type="match status" value="1"/>
</dbReference>
<comment type="caution">
    <text evidence="13">The sequence shown here is derived from an EMBL/GenBank/DDBJ whole genome shotgun (WGS) entry which is preliminary data.</text>
</comment>
<feature type="domain" description="Cobalamin-independent methionine synthase MetE N-terminal" evidence="12">
    <location>
        <begin position="9"/>
        <end position="310"/>
    </location>
</feature>
<dbReference type="Proteomes" id="UP001198034">
    <property type="component" value="Unassembled WGS sequence"/>
</dbReference>
<evidence type="ECO:0000256" key="3">
    <source>
        <dbReference type="ARBA" id="ARBA00009553"/>
    </source>
</evidence>
<dbReference type="HAMAP" id="MF_00172">
    <property type="entry name" value="Meth_synth"/>
    <property type="match status" value="1"/>
</dbReference>
<keyword evidence="7 10" id="KW-0479">Metal-binding</keyword>
<feature type="binding site" evidence="10">
    <location>
        <position position="668"/>
    </location>
    <ligand>
        <name>Zn(2+)</name>
        <dbReference type="ChEBI" id="CHEBI:29105"/>
        <note>catalytic</note>
    </ligand>
</feature>
<reference evidence="13 14" key="1">
    <citation type="submission" date="2021-10" db="EMBL/GenBank/DDBJ databases">
        <authorList>
            <person name="Chen M."/>
        </authorList>
    </citation>
    <scope>NUCLEOTIDE SEQUENCE [LARGE SCALE GENOMIC DNA]</scope>
    <source>
        <strain evidence="13 14">H3-26</strain>
    </source>
</reference>
<comment type="similarity">
    <text evidence="3 10">Belongs to the vitamin-B12 independent methionine synthase family.</text>
</comment>
<dbReference type="InterPro" id="IPR038071">
    <property type="entry name" value="UROD/MetE-like_sf"/>
</dbReference>
<keyword evidence="4 10" id="KW-0489">Methyltransferase</keyword>
<dbReference type="CDD" id="cd03311">
    <property type="entry name" value="CIMS_C_terminal_like"/>
    <property type="match status" value="1"/>
</dbReference>
<keyword evidence="14" id="KW-1185">Reference proteome</keyword>
<evidence type="ECO:0000256" key="9">
    <source>
        <dbReference type="ARBA" id="ARBA00023167"/>
    </source>
</evidence>
<feature type="binding site" evidence="10">
    <location>
        <begin position="434"/>
        <end position="436"/>
    </location>
    <ligand>
        <name>L-methionine</name>
        <dbReference type="ChEBI" id="CHEBI:57844"/>
    </ligand>
</feature>
<comment type="catalytic activity">
    <reaction evidence="10">
        <text>5-methyltetrahydropteroyltri-L-glutamate + L-homocysteine = tetrahydropteroyltri-L-glutamate + L-methionine</text>
        <dbReference type="Rhea" id="RHEA:21196"/>
        <dbReference type="ChEBI" id="CHEBI:57844"/>
        <dbReference type="ChEBI" id="CHEBI:58140"/>
        <dbReference type="ChEBI" id="CHEBI:58199"/>
        <dbReference type="ChEBI" id="CHEBI:58207"/>
        <dbReference type="EC" id="2.1.1.14"/>
    </reaction>
</comment>
<gene>
    <name evidence="10 13" type="primary">metE</name>
    <name evidence="13" type="ORF">LG219_04450</name>
</gene>
<dbReference type="CDD" id="cd03312">
    <property type="entry name" value="CIMS_N_terminal_like"/>
    <property type="match status" value="1"/>
</dbReference>
<dbReference type="SUPFAM" id="SSF51726">
    <property type="entry name" value="UROD/MetE-like"/>
    <property type="match status" value="2"/>
</dbReference>
<keyword evidence="6 10" id="KW-0808">Transferase</keyword>
<evidence type="ECO:0000256" key="6">
    <source>
        <dbReference type="ARBA" id="ARBA00022679"/>
    </source>
</evidence>
<keyword evidence="5 10" id="KW-0028">Amino-acid biosynthesis</keyword>
<comment type="function">
    <text evidence="1 10">Catalyzes the transfer of a methyl group from 5-methyltetrahydrofolate to homocysteine resulting in methionine formation.</text>
</comment>
<comment type="cofactor">
    <cofactor evidence="10">
        <name>Zn(2+)</name>
        <dbReference type="ChEBI" id="CHEBI:29105"/>
    </cofactor>
    <text evidence="10">Binds 1 zinc ion per subunit.</text>
</comment>
<comment type="pathway">
    <text evidence="2 10">Amino-acid biosynthesis; L-methionine biosynthesis via de novo pathway; L-methionine from L-homocysteine (MetE route): step 1/1.</text>
</comment>
<evidence type="ECO:0000256" key="2">
    <source>
        <dbReference type="ARBA" id="ARBA00004681"/>
    </source>
</evidence>
<evidence type="ECO:0000259" key="11">
    <source>
        <dbReference type="Pfam" id="PF01717"/>
    </source>
</evidence>
<protein>
    <recommendedName>
        <fullName evidence="10">5-methyltetrahydropteroyltriglutamate--homocysteine methyltransferase</fullName>
        <ecNumber evidence="10">2.1.1.14</ecNumber>
    </recommendedName>
    <alternativeName>
        <fullName evidence="10">Cobalamin-independent methionine synthase</fullName>
    </alternativeName>
    <alternativeName>
        <fullName evidence="10">Methionine synthase, vitamin-B12 independent isozyme</fullName>
    </alternativeName>
</protein>
<feature type="binding site" evidence="10">
    <location>
        <position position="729"/>
    </location>
    <ligand>
        <name>Zn(2+)</name>
        <dbReference type="ChEBI" id="CHEBI:29105"/>
        <note>catalytic</note>
    </ligand>
</feature>
<feature type="binding site" evidence="10">
    <location>
        <begin position="434"/>
        <end position="436"/>
    </location>
    <ligand>
        <name>L-homocysteine</name>
        <dbReference type="ChEBI" id="CHEBI:58199"/>
    </ligand>
</feature>
<organism evidence="13 14">
    <name type="scientific">Deefgea salmonis</name>
    <dbReference type="NCBI Taxonomy" id="2875502"/>
    <lineage>
        <taxon>Bacteria</taxon>
        <taxon>Pseudomonadati</taxon>
        <taxon>Pseudomonadota</taxon>
        <taxon>Betaproteobacteria</taxon>
        <taxon>Neisseriales</taxon>
        <taxon>Chitinibacteraceae</taxon>
        <taxon>Deefgea</taxon>
    </lineage>
</organism>
<evidence type="ECO:0000259" key="12">
    <source>
        <dbReference type="Pfam" id="PF08267"/>
    </source>
</evidence>
<dbReference type="RefSeq" id="WP_226763338.1">
    <property type="nucleotide sequence ID" value="NZ_JAJAWG010000002.1"/>
</dbReference>
<evidence type="ECO:0000256" key="8">
    <source>
        <dbReference type="ARBA" id="ARBA00022833"/>
    </source>
</evidence>
<dbReference type="EMBL" id="JAJAWG010000002">
    <property type="protein sequence ID" value="MCB5195542.1"/>
    <property type="molecule type" value="Genomic_DNA"/>
</dbReference>
<evidence type="ECO:0000256" key="4">
    <source>
        <dbReference type="ARBA" id="ARBA00022603"/>
    </source>
</evidence>
<accession>A0ABS8BII8</accession>
<feature type="domain" description="Cobalamin-independent methionine synthase MetE C-terminal/archaeal" evidence="11">
    <location>
        <begin position="429"/>
        <end position="751"/>
    </location>
</feature>
<evidence type="ECO:0000256" key="10">
    <source>
        <dbReference type="HAMAP-Rule" id="MF_00172"/>
    </source>
</evidence>
<feature type="binding site" evidence="10">
    <location>
        <position position="602"/>
    </location>
    <ligand>
        <name>L-homocysteine</name>
        <dbReference type="ChEBI" id="CHEBI:58199"/>
    </ligand>
</feature>
<dbReference type="Gene3D" id="3.20.20.210">
    <property type="match status" value="2"/>
</dbReference>
<name>A0ABS8BII8_9NEIS</name>
<feature type="binding site" evidence="10">
    <location>
        <position position="608"/>
    </location>
    <ligand>
        <name>5-methyltetrahydropteroyltri-L-glutamate</name>
        <dbReference type="ChEBI" id="CHEBI:58207"/>
    </ligand>
</feature>
<evidence type="ECO:0000313" key="14">
    <source>
        <dbReference type="Proteomes" id="UP001198034"/>
    </source>
</evidence>
<keyword evidence="9 10" id="KW-0486">Methionine biosynthesis</keyword>
<dbReference type="InterPro" id="IPR002629">
    <property type="entry name" value="Met_Synth_C/arc"/>
</dbReference>
<evidence type="ECO:0000256" key="1">
    <source>
        <dbReference type="ARBA" id="ARBA00002777"/>
    </source>
</evidence>
<feature type="binding site" evidence="10">
    <location>
        <position position="487"/>
    </location>
    <ligand>
        <name>L-homocysteine</name>
        <dbReference type="ChEBI" id="CHEBI:58199"/>
    </ligand>
</feature>
<dbReference type="InterPro" id="IPR006276">
    <property type="entry name" value="Cobalamin-indep_Met_synthase"/>
</dbReference>
<feature type="binding site" evidence="10">
    <location>
        <position position="602"/>
    </location>
    <ligand>
        <name>L-methionine</name>
        <dbReference type="ChEBI" id="CHEBI:57844"/>
    </ligand>
</feature>
<feature type="binding site" evidence="10">
    <location>
        <position position="564"/>
    </location>
    <ligand>
        <name>5-methyltetrahydropteroyltri-L-glutamate</name>
        <dbReference type="ChEBI" id="CHEBI:58207"/>
    </ligand>
</feature>